<evidence type="ECO:0000313" key="2">
    <source>
        <dbReference type="EMBL" id="KAK0739833.1"/>
    </source>
</evidence>
<keyword evidence="3" id="KW-1185">Reference proteome</keyword>
<feature type="non-terminal residue" evidence="2">
    <location>
        <position position="124"/>
    </location>
</feature>
<accession>A0AA40EIT6</accession>
<organism evidence="2 3">
    <name type="scientific">Apiosordaria backusii</name>
    <dbReference type="NCBI Taxonomy" id="314023"/>
    <lineage>
        <taxon>Eukaryota</taxon>
        <taxon>Fungi</taxon>
        <taxon>Dikarya</taxon>
        <taxon>Ascomycota</taxon>
        <taxon>Pezizomycotina</taxon>
        <taxon>Sordariomycetes</taxon>
        <taxon>Sordariomycetidae</taxon>
        <taxon>Sordariales</taxon>
        <taxon>Lasiosphaeriaceae</taxon>
        <taxon>Apiosordaria</taxon>
    </lineage>
</organism>
<dbReference type="AlphaFoldDB" id="A0AA40EIT6"/>
<reference evidence="2" key="1">
    <citation type="submission" date="2023-06" db="EMBL/GenBank/DDBJ databases">
        <title>Genome-scale phylogeny and comparative genomics of the fungal order Sordariales.</title>
        <authorList>
            <consortium name="Lawrence Berkeley National Laboratory"/>
            <person name="Hensen N."/>
            <person name="Bonometti L."/>
            <person name="Westerberg I."/>
            <person name="Brannstrom I.O."/>
            <person name="Guillou S."/>
            <person name="Cros-Aarteil S."/>
            <person name="Calhoun S."/>
            <person name="Haridas S."/>
            <person name="Kuo A."/>
            <person name="Mondo S."/>
            <person name="Pangilinan J."/>
            <person name="Riley R."/>
            <person name="Labutti K."/>
            <person name="Andreopoulos B."/>
            <person name="Lipzen A."/>
            <person name="Chen C."/>
            <person name="Yanf M."/>
            <person name="Daum C."/>
            <person name="Ng V."/>
            <person name="Clum A."/>
            <person name="Steindorff A."/>
            <person name="Ohm R."/>
            <person name="Martin F."/>
            <person name="Silar P."/>
            <person name="Natvig D."/>
            <person name="Lalanne C."/>
            <person name="Gautier V."/>
            <person name="Ament-Velasquez S.L."/>
            <person name="Kruys A."/>
            <person name="Hutchinson M.I."/>
            <person name="Powell A.J."/>
            <person name="Barry K."/>
            <person name="Miller A.N."/>
            <person name="Grigoriev I.V."/>
            <person name="Debuchy R."/>
            <person name="Gladieux P."/>
            <person name="Thoren M.H."/>
            <person name="Johannesson H."/>
        </authorList>
    </citation>
    <scope>NUCLEOTIDE SEQUENCE</scope>
    <source>
        <strain evidence="2">CBS 540.89</strain>
    </source>
</reference>
<proteinExistence type="predicted"/>
<protein>
    <submittedName>
        <fullName evidence="2">Uncharacterized protein</fullName>
    </submittedName>
</protein>
<sequence>MPSMAAAVGDYTTDAFGRQRHRQDLSPSQISSPTADGCVQSRWLSSDAPDLQVGTKITMGTKAAKRCEYQDEISDINLVRSTPMYVPRSWERLGSSDLAAGYAQTAPLSSRFAIFCCGCMLGLT</sequence>
<evidence type="ECO:0000256" key="1">
    <source>
        <dbReference type="SAM" id="MobiDB-lite"/>
    </source>
</evidence>
<name>A0AA40EIT6_9PEZI</name>
<feature type="compositionally biased region" description="Polar residues" evidence="1">
    <location>
        <begin position="25"/>
        <end position="34"/>
    </location>
</feature>
<comment type="caution">
    <text evidence="2">The sequence shown here is derived from an EMBL/GenBank/DDBJ whole genome shotgun (WGS) entry which is preliminary data.</text>
</comment>
<gene>
    <name evidence="2" type="ORF">B0T21DRAFT_363415</name>
</gene>
<dbReference type="Proteomes" id="UP001172159">
    <property type="component" value="Unassembled WGS sequence"/>
</dbReference>
<dbReference type="EMBL" id="JAUKTV010000004">
    <property type="protein sequence ID" value="KAK0739833.1"/>
    <property type="molecule type" value="Genomic_DNA"/>
</dbReference>
<evidence type="ECO:0000313" key="3">
    <source>
        <dbReference type="Proteomes" id="UP001172159"/>
    </source>
</evidence>
<feature type="region of interest" description="Disordered" evidence="1">
    <location>
        <begin position="17"/>
        <end position="37"/>
    </location>
</feature>